<name>A0A372LBW4_9BACI</name>
<proteinExistence type="predicted"/>
<gene>
    <name evidence="1" type="ORF">D0466_11615</name>
</gene>
<dbReference type="AlphaFoldDB" id="A0A372LBW4"/>
<dbReference type="EMBL" id="QVTD01000006">
    <property type="protein sequence ID" value="RFU63382.1"/>
    <property type="molecule type" value="Genomic_DNA"/>
</dbReference>
<comment type="caution">
    <text evidence="1">The sequence shown here is derived from an EMBL/GenBank/DDBJ whole genome shotgun (WGS) entry which is preliminary data.</text>
</comment>
<evidence type="ECO:0000313" key="2">
    <source>
        <dbReference type="Proteomes" id="UP000262939"/>
    </source>
</evidence>
<organism evidence="1 2">
    <name type="scientific">Peribacillus glennii</name>
    <dbReference type="NCBI Taxonomy" id="2303991"/>
    <lineage>
        <taxon>Bacteria</taxon>
        <taxon>Bacillati</taxon>
        <taxon>Bacillota</taxon>
        <taxon>Bacilli</taxon>
        <taxon>Bacillales</taxon>
        <taxon>Bacillaceae</taxon>
        <taxon>Peribacillus</taxon>
    </lineage>
</organism>
<dbReference type="RefSeq" id="WP_117322750.1">
    <property type="nucleotide sequence ID" value="NZ_QVTD01000006.1"/>
</dbReference>
<keyword evidence="2" id="KW-1185">Reference proteome</keyword>
<sequence>MFRIRAAPLDSEITGLTLLEAVVISTYKKMLIRKWELGGLQGIIKQEIAQCATLWETAAYRLAVQSFLNKKKYGNF</sequence>
<dbReference type="Proteomes" id="UP000262939">
    <property type="component" value="Unassembled WGS sequence"/>
</dbReference>
<protein>
    <submittedName>
        <fullName evidence="1">Uncharacterized protein</fullName>
    </submittedName>
</protein>
<reference evidence="1 2" key="1">
    <citation type="submission" date="2018-08" db="EMBL/GenBank/DDBJ databases">
        <title>Bacillus chawlae sp. nov., Bacillus glennii sp. nov., and Bacillus saganii sp. nov. Isolated from the Vehicle Assembly Building at Kennedy Space Center where the Viking Spacecraft were Assembled.</title>
        <authorList>
            <person name="Seuylemezian A."/>
            <person name="Vaishampayan P."/>
        </authorList>
    </citation>
    <scope>NUCLEOTIDE SEQUENCE [LARGE SCALE GENOMIC DNA]</scope>
    <source>
        <strain evidence="1 2">V44-8</strain>
    </source>
</reference>
<evidence type="ECO:0000313" key="1">
    <source>
        <dbReference type="EMBL" id="RFU63382.1"/>
    </source>
</evidence>
<accession>A0A372LBW4</accession>